<reference evidence="2 3" key="1">
    <citation type="journal article" date="2019" name="ACS Chem. Biol.">
        <title>Identification and Mobilization of a Cryptic Antibiotic Biosynthesis Gene Locus from a Human-Pathogenic Nocardia Isolate.</title>
        <authorList>
            <person name="Herisse M."/>
            <person name="Ishida K."/>
            <person name="Porter J.L."/>
            <person name="Howden B."/>
            <person name="Hertweck C."/>
            <person name="Stinear T.P."/>
            <person name="Pidot S.J."/>
        </authorList>
    </citation>
    <scope>NUCLEOTIDE SEQUENCE [LARGE SCALE GENOMIC DNA]</scope>
    <source>
        <strain evidence="2 3">AUSMDU00012717</strain>
    </source>
</reference>
<evidence type="ECO:0000313" key="2">
    <source>
        <dbReference type="EMBL" id="QIS16349.1"/>
    </source>
</evidence>
<dbReference type="KEGG" id="nah:F5544_42705"/>
<gene>
    <name evidence="2" type="ORF">F5544_42705</name>
</gene>
<dbReference type="Proteomes" id="UP000503540">
    <property type="component" value="Chromosome"/>
</dbReference>
<feature type="transmembrane region" description="Helical" evidence="1">
    <location>
        <begin position="78"/>
        <end position="111"/>
    </location>
</feature>
<evidence type="ECO:0000256" key="1">
    <source>
        <dbReference type="SAM" id="Phobius"/>
    </source>
</evidence>
<accession>A0A6G9YSR3</accession>
<name>A0A6G9YSR3_9NOCA</name>
<proteinExistence type="predicted"/>
<dbReference type="EMBL" id="CP046172">
    <property type="protein sequence ID" value="QIS16349.1"/>
    <property type="molecule type" value="Genomic_DNA"/>
</dbReference>
<keyword evidence="1" id="KW-0812">Transmembrane</keyword>
<dbReference type="RefSeq" id="WP_238846957.1">
    <property type="nucleotide sequence ID" value="NZ_CP046172.1"/>
</dbReference>
<keyword evidence="3" id="KW-1185">Reference proteome</keyword>
<protein>
    <submittedName>
        <fullName evidence="2">DUF4190 domain-containing protein</fullName>
    </submittedName>
</protein>
<evidence type="ECO:0000313" key="3">
    <source>
        <dbReference type="Proteomes" id="UP000503540"/>
    </source>
</evidence>
<organism evidence="2 3">
    <name type="scientific">Nocardia arthritidis</name>
    <dbReference type="NCBI Taxonomy" id="228602"/>
    <lineage>
        <taxon>Bacteria</taxon>
        <taxon>Bacillati</taxon>
        <taxon>Actinomycetota</taxon>
        <taxon>Actinomycetes</taxon>
        <taxon>Mycobacteriales</taxon>
        <taxon>Nocardiaceae</taxon>
        <taxon>Nocardia</taxon>
    </lineage>
</organism>
<feature type="transmembrane region" description="Helical" evidence="1">
    <location>
        <begin position="35"/>
        <end position="57"/>
    </location>
</feature>
<keyword evidence="1" id="KW-1133">Transmembrane helix</keyword>
<keyword evidence="1" id="KW-0472">Membrane</keyword>
<sequence>MTSPPQPPYGPYGQQPYGYPAYYQRPPDHPQTTTIMILGILGVVMCQALSPIAWVMGRRALAEIDASGGAIGGRSNVQIGYICGIIGTILLILVAVLMVAAFALPFIFFGLFGTSTGA</sequence>
<dbReference type="AlphaFoldDB" id="A0A6G9YSR3"/>